<sequence>MRRARVDRLARQRADERFVPVADVTDDHEIGPVAYGVIARRDIAARHHREGIAARSAALDRGADGGDLGQRGQRMAQHDAVRVSPVPAIGIGPERGDGRLPSRGERRRQESIPRGCSFGTEAGIGVGQHRQHRPRIDGCDEVARCIRHDRGEKGLAERDPDHLEQGSRRAVGPQTAVPVAE</sequence>
<protein>
    <submittedName>
        <fullName evidence="2">Uncharacterized protein</fullName>
    </submittedName>
</protein>
<feature type="region of interest" description="Disordered" evidence="1">
    <location>
        <begin position="76"/>
        <end position="133"/>
    </location>
</feature>
<reference evidence="2 3" key="1">
    <citation type="journal article" date="2017" name="Curr. Biol.">
        <title>Genome architecture and evolution of a unichromosomal asexual nematode.</title>
        <authorList>
            <person name="Fradin H."/>
            <person name="Zegar C."/>
            <person name="Gutwein M."/>
            <person name="Lucas J."/>
            <person name="Kovtun M."/>
            <person name="Corcoran D."/>
            <person name="Baugh L.R."/>
            <person name="Kiontke K."/>
            <person name="Gunsalus K."/>
            <person name="Fitch D.H."/>
            <person name="Piano F."/>
        </authorList>
    </citation>
    <scope>NUCLEOTIDE SEQUENCE [LARGE SCALE GENOMIC DNA]</scope>
    <source>
        <strain evidence="2">PF1309</strain>
    </source>
</reference>
<dbReference type="Proteomes" id="UP000218231">
    <property type="component" value="Unassembled WGS sequence"/>
</dbReference>
<evidence type="ECO:0000313" key="3">
    <source>
        <dbReference type="Proteomes" id="UP000218231"/>
    </source>
</evidence>
<organism evidence="2 3">
    <name type="scientific">Diploscapter pachys</name>
    <dbReference type="NCBI Taxonomy" id="2018661"/>
    <lineage>
        <taxon>Eukaryota</taxon>
        <taxon>Metazoa</taxon>
        <taxon>Ecdysozoa</taxon>
        <taxon>Nematoda</taxon>
        <taxon>Chromadorea</taxon>
        <taxon>Rhabditida</taxon>
        <taxon>Rhabditina</taxon>
        <taxon>Rhabditomorpha</taxon>
        <taxon>Rhabditoidea</taxon>
        <taxon>Rhabditidae</taxon>
        <taxon>Diploscapter</taxon>
    </lineage>
</organism>
<evidence type="ECO:0000256" key="1">
    <source>
        <dbReference type="SAM" id="MobiDB-lite"/>
    </source>
</evidence>
<name>A0A2A2K100_9BILA</name>
<accession>A0A2A2K100</accession>
<keyword evidence="3" id="KW-1185">Reference proteome</keyword>
<proteinExistence type="predicted"/>
<feature type="region of interest" description="Disordered" evidence="1">
    <location>
        <begin position="149"/>
        <end position="181"/>
    </location>
</feature>
<feature type="compositionally biased region" description="Basic and acidic residues" evidence="1">
    <location>
        <begin position="94"/>
        <end position="111"/>
    </location>
</feature>
<dbReference type="AlphaFoldDB" id="A0A2A2K100"/>
<evidence type="ECO:0000313" key="2">
    <source>
        <dbReference type="EMBL" id="PAV67570.1"/>
    </source>
</evidence>
<gene>
    <name evidence="2" type="ORF">WR25_17264</name>
</gene>
<dbReference type="EMBL" id="LIAE01009909">
    <property type="protein sequence ID" value="PAV67570.1"/>
    <property type="molecule type" value="Genomic_DNA"/>
</dbReference>
<feature type="compositionally biased region" description="Basic and acidic residues" evidence="1">
    <location>
        <begin position="149"/>
        <end position="167"/>
    </location>
</feature>
<comment type="caution">
    <text evidence="2">The sequence shown here is derived from an EMBL/GenBank/DDBJ whole genome shotgun (WGS) entry which is preliminary data.</text>
</comment>